<dbReference type="RefSeq" id="WP_211741014.1">
    <property type="nucleotide sequence ID" value="NZ_JAGXBY010000001.1"/>
</dbReference>
<dbReference type="Gene3D" id="2.60.40.3830">
    <property type="match status" value="1"/>
</dbReference>
<organism evidence="2 3">
    <name type="scientific">Ornithinibacillus massiliensis</name>
    <dbReference type="NCBI Taxonomy" id="1944633"/>
    <lineage>
        <taxon>Bacteria</taxon>
        <taxon>Bacillati</taxon>
        <taxon>Bacillota</taxon>
        <taxon>Bacilli</taxon>
        <taxon>Bacillales</taxon>
        <taxon>Bacillaceae</taxon>
        <taxon>Ornithinibacillus</taxon>
    </lineage>
</organism>
<protein>
    <recommendedName>
        <fullName evidence="4">DUF4871 domain-containing protein</fullName>
    </recommendedName>
</protein>
<evidence type="ECO:0008006" key="4">
    <source>
        <dbReference type="Google" id="ProtNLM"/>
    </source>
</evidence>
<dbReference type="EMBL" id="JAGXBY010000001">
    <property type="protein sequence ID" value="MBS3678973.1"/>
    <property type="molecule type" value="Genomic_DNA"/>
</dbReference>
<comment type="caution">
    <text evidence="2">The sequence shown here is derived from an EMBL/GenBank/DDBJ whole genome shotgun (WGS) entry which is preliminary data.</text>
</comment>
<evidence type="ECO:0000313" key="2">
    <source>
        <dbReference type="EMBL" id="MBS3678973.1"/>
    </source>
</evidence>
<keyword evidence="3" id="KW-1185">Reference proteome</keyword>
<sequence length="302" mass="34209">MKDNQSIQEDLCNLPTHSLNKEQKQRILLHLKAGVRPVTRKVIRLPILAMIISIAFFMILVIYEFNDNNSLPQTAHSPLELHAMEGKTFIMPSSGQELIGIEDNVALLNVFDHFVAEDTRRVAKLMIFYWGNPSELIEKNYRVEAINSYGQQLTLSEGSLNSPLYQEDAHTLTSFSPFPTEGTWQLSFLVEDEIHGAFTLEVLPAFPKTEHYTLIDSPLEIEIGQKTEISIESSWKDKEEIEVTLLDENGIEVDSDNFLQNATNIDSATNNPIYLYSGSLSFPEKGTWVLVIDGEKTEVFDN</sequence>
<proteinExistence type="predicted"/>
<evidence type="ECO:0000256" key="1">
    <source>
        <dbReference type="SAM" id="Phobius"/>
    </source>
</evidence>
<feature type="transmembrane region" description="Helical" evidence="1">
    <location>
        <begin position="42"/>
        <end position="63"/>
    </location>
</feature>
<evidence type="ECO:0000313" key="3">
    <source>
        <dbReference type="Proteomes" id="UP000681870"/>
    </source>
</evidence>
<keyword evidence="1" id="KW-1133">Transmembrane helix</keyword>
<name>A0ABS5MA52_9BACI</name>
<keyword evidence="1" id="KW-0472">Membrane</keyword>
<reference evidence="2 3" key="1">
    <citation type="submission" date="2021-05" db="EMBL/GenBank/DDBJ databases">
        <title>Ornithinibacillus massiliensis sp. nov.</title>
        <authorList>
            <person name="Iwaza R."/>
            <person name="Lagier J.-C."/>
            <person name="Raoult D."/>
        </authorList>
    </citation>
    <scope>NUCLEOTIDE SEQUENCE [LARGE SCALE GENOMIC DNA]</scope>
    <source>
        <strain evidence="2 3">Marseille-P3601</strain>
    </source>
</reference>
<keyword evidence="1" id="KW-0812">Transmembrane</keyword>
<accession>A0ABS5MA52</accession>
<dbReference type="Proteomes" id="UP000681870">
    <property type="component" value="Unassembled WGS sequence"/>
</dbReference>
<gene>
    <name evidence="2" type="ORF">KGF86_01995</name>
</gene>